<gene>
    <name evidence="2" type="ORF">Krac_12233</name>
</gene>
<protein>
    <submittedName>
        <fullName evidence="2">Uncharacterized protein</fullName>
    </submittedName>
</protein>
<feature type="transmembrane region" description="Helical" evidence="1">
    <location>
        <begin position="12"/>
        <end position="32"/>
    </location>
</feature>
<comment type="caution">
    <text evidence="2">The sequence shown here is derived from an EMBL/GenBank/DDBJ whole genome shotgun (WGS) entry which is preliminary data.</text>
</comment>
<dbReference type="Proteomes" id="UP000004508">
    <property type="component" value="Unassembled WGS sequence"/>
</dbReference>
<organism evidence="2 3">
    <name type="scientific">Ktedonobacter racemifer DSM 44963</name>
    <dbReference type="NCBI Taxonomy" id="485913"/>
    <lineage>
        <taxon>Bacteria</taxon>
        <taxon>Bacillati</taxon>
        <taxon>Chloroflexota</taxon>
        <taxon>Ktedonobacteria</taxon>
        <taxon>Ktedonobacterales</taxon>
        <taxon>Ktedonobacteraceae</taxon>
        <taxon>Ktedonobacter</taxon>
    </lineage>
</organism>
<keyword evidence="3" id="KW-1185">Reference proteome</keyword>
<dbReference type="AlphaFoldDB" id="D6TFX3"/>
<keyword evidence="1" id="KW-0472">Membrane</keyword>
<sequence>MPMQENQRTSSVFSSIELLMAIMGLLRIYGYGKTPIMLASMPRIYN</sequence>
<evidence type="ECO:0000313" key="3">
    <source>
        <dbReference type="Proteomes" id="UP000004508"/>
    </source>
</evidence>
<evidence type="ECO:0000256" key="1">
    <source>
        <dbReference type="SAM" id="Phobius"/>
    </source>
</evidence>
<evidence type="ECO:0000313" key="2">
    <source>
        <dbReference type="EMBL" id="EFH90606.1"/>
    </source>
</evidence>
<dbReference type="InParanoid" id="D6TFX3"/>
<reference evidence="2 3" key="1">
    <citation type="journal article" date="2011" name="Stand. Genomic Sci.">
        <title>Non-contiguous finished genome sequence and contextual data of the filamentous soil bacterium Ktedonobacter racemifer type strain (SOSP1-21).</title>
        <authorList>
            <person name="Chang Y.J."/>
            <person name="Land M."/>
            <person name="Hauser L."/>
            <person name="Chertkov O."/>
            <person name="Del Rio T.G."/>
            <person name="Nolan M."/>
            <person name="Copeland A."/>
            <person name="Tice H."/>
            <person name="Cheng J.F."/>
            <person name="Lucas S."/>
            <person name="Han C."/>
            <person name="Goodwin L."/>
            <person name="Pitluck S."/>
            <person name="Ivanova N."/>
            <person name="Ovchinikova G."/>
            <person name="Pati A."/>
            <person name="Chen A."/>
            <person name="Palaniappan K."/>
            <person name="Mavromatis K."/>
            <person name="Liolios K."/>
            <person name="Brettin T."/>
            <person name="Fiebig A."/>
            <person name="Rohde M."/>
            <person name="Abt B."/>
            <person name="Goker M."/>
            <person name="Detter J.C."/>
            <person name="Woyke T."/>
            <person name="Bristow J."/>
            <person name="Eisen J.A."/>
            <person name="Markowitz V."/>
            <person name="Hugenholtz P."/>
            <person name="Kyrpides N.C."/>
            <person name="Klenk H.P."/>
            <person name="Lapidus A."/>
        </authorList>
    </citation>
    <scope>NUCLEOTIDE SEQUENCE [LARGE SCALE GENOMIC DNA]</scope>
    <source>
        <strain evidence="3">DSM 44963</strain>
    </source>
</reference>
<proteinExistence type="predicted"/>
<dbReference type="EMBL" id="ADVG01000001">
    <property type="protein sequence ID" value="EFH90606.1"/>
    <property type="molecule type" value="Genomic_DNA"/>
</dbReference>
<name>D6TFX3_KTERA</name>
<keyword evidence="1" id="KW-0812">Transmembrane</keyword>
<keyword evidence="1" id="KW-1133">Transmembrane helix</keyword>
<accession>D6TFX3</accession>